<dbReference type="EMBL" id="LUGH01000334">
    <property type="protein sequence ID" value="OBZ86040.1"/>
    <property type="molecule type" value="Genomic_DNA"/>
</dbReference>
<dbReference type="AlphaFoldDB" id="A0A1C7NAK2"/>
<feature type="coiled-coil region" evidence="1">
    <location>
        <begin position="49"/>
        <end position="76"/>
    </location>
</feature>
<evidence type="ECO:0000256" key="2">
    <source>
        <dbReference type="SAM" id="MobiDB-lite"/>
    </source>
</evidence>
<evidence type="ECO:0000313" key="3">
    <source>
        <dbReference type="EMBL" id="OBZ86040.1"/>
    </source>
</evidence>
<reference evidence="3 4" key="1">
    <citation type="submission" date="2016-03" db="EMBL/GenBank/DDBJ databases">
        <title>Choanephora cucurbitarum.</title>
        <authorList>
            <person name="Min B."/>
            <person name="Park H."/>
            <person name="Park J.-H."/>
            <person name="Shin H.-D."/>
            <person name="Choi I.-G."/>
        </authorList>
    </citation>
    <scope>NUCLEOTIDE SEQUENCE [LARGE SCALE GENOMIC DNA]</scope>
    <source>
        <strain evidence="3 4">KUS-F28377</strain>
    </source>
</reference>
<proteinExistence type="predicted"/>
<accession>A0A1C7NAK2</accession>
<evidence type="ECO:0000256" key="1">
    <source>
        <dbReference type="SAM" id="Coils"/>
    </source>
</evidence>
<feature type="region of interest" description="Disordered" evidence="2">
    <location>
        <begin position="1"/>
        <end position="38"/>
    </location>
</feature>
<dbReference type="Proteomes" id="UP000093000">
    <property type="component" value="Unassembled WGS sequence"/>
</dbReference>
<organism evidence="3 4">
    <name type="scientific">Choanephora cucurbitarum</name>
    <dbReference type="NCBI Taxonomy" id="101091"/>
    <lineage>
        <taxon>Eukaryota</taxon>
        <taxon>Fungi</taxon>
        <taxon>Fungi incertae sedis</taxon>
        <taxon>Mucoromycota</taxon>
        <taxon>Mucoromycotina</taxon>
        <taxon>Mucoromycetes</taxon>
        <taxon>Mucorales</taxon>
        <taxon>Mucorineae</taxon>
        <taxon>Choanephoraceae</taxon>
        <taxon>Choanephoroideae</taxon>
        <taxon>Choanephora</taxon>
    </lineage>
</organism>
<gene>
    <name evidence="3" type="ORF">A0J61_05904</name>
</gene>
<keyword evidence="1" id="KW-0175">Coiled coil</keyword>
<dbReference type="InParanoid" id="A0A1C7NAK2"/>
<comment type="caution">
    <text evidence="3">The sequence shown here is derived from an EMBL/GenBank/DDBJ whole genome shotgun (WGS) entry which is preliminary data.</text>
</comment>
<name>A0A1C7NAK2_9FUNG</name>
<feature type="compositionally biased region" description="Polar residues" evidence="2">
    <location>
        <begin position="1"/>
        <end position="13"/>
    </location>
</feature>
<dbReference type="OrthoDB" id="2267630at2759"/>
<keyword evidence="4" id="KW-1185">Reference proteome</keyword>
<protein>
    <submittedName>
        <fullName evidence="3">Uncharacterized protein</fullName>
    </submittedName>
</protein>
<evidence type="ECO:0000313" key="4">
    <source>
        <dbReference type="Proteomes" id="UP000093000"/>
    </source>
</evidence>
<sequence>MSSPNQLFPQNPSDPFCQEIAKDNSDLSSSWPDHSHSVPKWRILTTQEEKEQSETINKLEAKIAQIKSRSDRYYTQQKTYSQVDAAYLDSDNESDNSLENSNLQAEEGLPLLWKTKAVPLETIQKKSDQHYTKRSFFYCCSC</sequence>